<evidence type="ECO:0000313" key="1">
    <source>
        <dbReference type="EMBL" id="GLH98041.1"/>
    </source>
</evidence>
<evidence type="ECO:0000313" key="2">
    <source>
        <dbReference type="Proteomes" id="UP001144280"/>
    </source>
</evidence>
<evidence type="ECO:0008006" key="3">
    <source>
        <dbReference type="Google" id="ProtNLM"/>
    </source>
</evidence>
<comment type="caution">
    <text evidence="1">The sequence shown here is derived from an EMBL/GenBank/DDBJ whole genome shotgun (WGS) entry which is preliminary data.</text>
</comment>
<reference evidence="1" key="1">
    <citation type="submission" date="2022-12" db="EMBL/GenBank/DDBJ databases">
        <title>New Phytohabitans aurantiacus sp. RD004123 nov., an actinomycete isolated from soil.</title>
        <authorList>
            <person name="Triningsih D.W."/>
            <person name="Harunari E."/>
            <person name="Igarashi Y."/>
        </authorList>
    </citation>
    <scope>NUCLEOTIDE SEQUENCE</scope>
    <source>
        <strain evidence="1">RD004123</strain>
    </source>
</reference>
<keyword evidence="2" id="KW-1185">Reference proteome</keyword>
<name>A0ABQ5QVW6_9ACTN</name>
<proteinExistence type="predicted"/>
<dbReference type="EMBL" id="BSDI01000013">
    <property type="protein sequence ID" value="GLH98041.1"/>
    <property type="molecule type" value="Genomic_DNA"/>
</dbReference>
<sequence length="259" mass="26899">MELILLALLIVLVIGGGLWWSRMSAARRERDLADARAEAQRWYERLGGQVMNLHGEDQAVRQALVDAGERYTAAGSQLEQARTVRQYALARETALEGLAYARAARIALGLDPGPDLPPLAAAQGVGHLTKEREVAVQGQHYKAGPQPGADTPYYYPGGRVQGRPVPAGWYSQPLWKPALAGAAGAIGGLLIFDALFSPAFADPGYGFDAGYADGFEDGANFDDGGDAGGGDYGGGDYGGGGDFGGGDFGGGDFGGGGDF</sequence>
<dbReference type="Proteomes" id="UP001144280">
    <property type="component" value="Unassembled WGS sequence"/>
</dbReference>
<accession>A0ABQ5QVW6</accession>
<gene>
    <name evidence="1" type="ORF">Pa4123_33160</name>
</gene>
<organism evidence="1 2">
    <name type="scientific">Phytohabitans aurantiacus</name>
    <dbReference type="NCBI Taxonomy" id="3016789"/>
    <lineage>
        <taxon>Bacteria</taxon>
        <taxon>Bacillati</taxon>
        <taxon>Actinomycetota</taxon>
        <taxon>Actinomycetes</taxon>
        <taxon>Micromonosporales</taxon>
        <taxon>Micromonosporaceae</taxon>
    </lineage>
</organism>
<dbReference type="RefSeq" id="WP_281896498.1">
    <property type="nucleotide sequence ID" value="NZ_BSDI01000013.1"/>
</dbReference>
<protein>
    <recommendedName>
        <fullName evidence="3">DUF1542 domain-containing protein</fullName>
    </recommendedName>
</protein>